<dbReference type="AlphaFoldDB" id="A0A371ND46"/>
<keyword evidence="2" id="KW-0732">Signal</keyword>
<dbReference type="GeneID" id="43707966"/>
<accession>A0A371ND46</accession>
<evidence type="ECO:0000313" key="4">
    <source>
        <dbReference type="EMBL" id="REE28431.1"/>
    </source>
</evidence>
<keyword evidence="1" id="KW-0479">Metal-binding</keyword>
<dbReference type="GO" id="GO:0046872">
    <property type="term" value="F:metal ion binding"/>
    <property type="evidence" value="ECO:0007669"/>
    <property type="project" value="UniProtKB-KW"/>
</dbReference>
<sequence>MDKKIMAFVIGLLILSAVTGAYLITGNSKTMKGSEITVLAGAGLMKPMNEIITNFEKKTGKKVNVQYGGSGELLATLMTSKKGDVLITGEYTTMDKAKEKGYIINDTIVNVTSHKPVIAVKRGNPKNITSLKDLGKENVRVAIGDPKACAIGKVAQKMLDKEGVNINENLVAKTPTVNQLLTYILSGQVDAVIIWEDMLTWNNSKSKLEMIEIEGAKNQTIPAAVTSISGNVETSKEFVEYIKSDEARVIWEKWGFKVIF</sequence>
<evidence type="ECO:0000259" key="3">
    <source>
        <dbReference type="SMART" id="SM00062"/>
    </source>
</evidence>
<dbReference type="GO" id="GO:0015689">
    <property type="term" value="P:molybdate ion transport"/>
    <property type="evidence" value="ECO:0007669"/>
    <property type="project" value="InterPro"/>
</dbReference>
<dbReference type="Gene3D" id="3.40.190.10">
    <property type="entry name" value="Periplasmic binding protein-like II"/>
    <property type="match status" value="2"/>
</dbReference>
<dbReference type="InterPro" id="IPR001638">
    <property type="entry name" value="Solute-binding_3/MltF_N"/>
</dbReference>
<dbReference type="PIRSF" id="PIRSF004846">
    <property type="entry name" value="ModA"/>
    <property type="match status" value="1"/>
</dbReference>
<dbReference type="SUPFAM" id="SSF53850">
    <property type="entry name" value="Periplasmic binding protein-like II"/>
    <property type="match status" value="1"/>
</dbReference>
<dbReference type="RefSeq" id="WP_010876557.1">
    <property type="nucleotide sequence ID" value="NZ_QREL01000001.1"/>
</dbReference>
<evidence type="ECO:0000256" key="2">
    <source>
        <dbReference type="ARBA" id="ARBA00022729"/>
    </source>
</evidence>
<dbReference type="SMART" id="SM00062">
    <property type="entry name" value="PBPb"/>
    <property type="match status" value="1"/>
</dbReference>
<dbReference type="InterPro" id="IPR005950">
    <property type="entry name" value="ModA"/>
</dbReference>
<proteinExistence type="predicted"/>
<protein>
    <submittedName>
        <fullName evidence="4">Molybdate transport system substrate-binding protein</fullName>
    </submittedName>
</protein>
<dbReference type="SMR" id="A0A371ND46"/>
<dbReference type="CDD" id="cd13517">
    <property type="entry name" value="PBP2_ModA3_like"/>
    <property type="match status" value="1"/>
</dbReference>
<organism evidence="4 5">
    <name type="scientific">Methanothermobacter defluvii</name>
    <dbReference type="NCBI Taxonomy" id="49339"/>
    <lineage>
        <taxon>Archaea</taxon>
        <taxon>Methanobacteriati</taxon>
        <taxon>Methanobacteriota</taxon>
        <taxon>Methanomada group</taxon>
        <taxon>Methanobacteria</taxon>
        <taxon>Methanobacteriales</taxon>
        <taxon>Methanobacteriaceae</taxon>
        <taxon>Methanothermobacter</taxon>
    </lineage>
</organism>
<dbReference type="Proteomes" id="UP000256864">
    <property type="component" value="Unassembled WGS sequence"/>
</dbReference>
<gene>
    <name evidence="4" type="ORF">C7452_0442</name>
</gene>
<dbReference type="GO" id="GO:0030973">
    <property type="term" value="F:molybdate ion binding"/>
    <property type="evidence" value="ECO:0007669"/>
    <property type="project" value="TreeGrafter"/>
</dbReference>
<feature type="domain" description="Solute-binding protein family 3/N-terminal" evidence="3">
    <location>
        <begin position="35"/>
        <end position="258"/>
    </location>
</feature>
<dbReference type="PANTHER" id="PTHR30632">
    <property type="entry name" value="MOLYBDATE-BINDING PERIPLASMIC PROTEIN"/>
    <property type="match status" value="1"/>
</dbReference>
<name>A0A371ND46_9EURY</name>
<dbReference type="PANTHER" id="PTHR30632:SF0">
    <property type="entry name" value="SULFATE-BINDING PROTEIN"/>
    <property type="match status" value="1"/>
</dbReference>
<dbReference type="InterPro" id="IPR050682">
    <property type="entry name" value="ModA/WtpA"/>
</dbReference>
<comment type="caution">
    <text evidence="4">The sequence shown here is derived from an EMBL/GenBank/DDBJ whole genome shotgun (WGS) entry which is preliminary data.</text>
</comment>
<reference evidence="4 5" key="1">
    <citation type="submission" date="2018-07" db="EMBL/GenBank/DDBJ databases">
        <title>Genomic Encyclopedia of Type Strains, Phase IV (KMG-IV): sequencing the most valuable type-strain genomes for metagenomic binning, comparative biology and taxonomic classification.</title>
        <authorList>
            <person name="Goeker M."/>
        </authorList>
    </citation>
    <scope>NUCLEOTIDE SEQUENCE [LARGE SCALE GENOMIC DNA]</scope>
    <source>
        <strain evidence="4 5">DSM 7466</strain>
    </source>
</reference>
<dbReference type="Pfam" id="PF13531">
    <property type="entry name" value="SBP_bac_11"/>
    <property type="match status" value="1"/>
</dbReference>
<keyword evidence="5" id="KW-1185">Reference proteome</keyword>
<evidence type="ECO:0000256" key="1">
    <source>
        <dbReference type="ARBA" id="ARBA00022723"/>
    </source>
</evidence>
<dbReference type="NCBIfam" id="TIGR01256">
    <property type="entry name" value="modA"/>
    <property type="match status" value="1"/>
</dbReference>
<dbReference type="EMBL" id="QREL01000001">
    <property type="protein sequence ID" value="REE28431.1"/>
    <property type="molecule type" value="Genomic_DNA"/>
</dbReference>
<evidence type="ECO:0000313" key="5">
    <source>
        <dbReference type="Proteomes" id="UP000256864"/>
    </source>
</evidence>